<dbReference type="OrthoDB" id="3173688at2"/>
<keyword evidence="4" id="KW-1185">Reference proteome</keyword>
<dbReference type="Gene3D" id="3.30.565.10">
    <property type="entry name" value="Histidine kinase-like ATPase, C-terminal domain"/>
    <property type="match status" value="1"/>
</dbReference>
<protein>
    <submittedName>
        <fullName evidence="3">GHKL domain-containing protein</fullName>
    </submittedName>
</protein>
<feature type="domain" description="Sensor histidine kinase NatK-like C-terminal" evidence="2">
    <location>
        <begin position="377"/>
        <end position="489"/>
    </location>
</feature>
<dbReference type="CDD" id="cd16935">
    <property type="entry name" value="HATPase_AgrC-ComD-like"/>
    <property type="match status" value="1"/>
</dbReference>
<dbReference type="InterPro" id="IPR036890">
    <property type="entry name" value="HATPase_C_sf"/>
</dbReference>
<accession>A0A1T4PSH5</accession>
<gene>
    <name evidence="3" type="ORF">SAMN02745110_02108</name>
</gene>
<keyword evidence="1" id="KW-1133">Transmembrane helix</keyword>
<dbReference type="GO" id="GO:0042802">
    <property type="term" value="F:identical protein binding"/>
    <property type="evidence" value="ECO:0007669"/>
    <property type="project" value="TreeGrafter"/>
</dbReference>
<evidence type="ECO:0000313" key="4">
    <source>
        <dbReference type="Proteomes" id="UP000189857"/>
    </source>
</evidence>
<feature type="transmembrane region" description="Helical" evidence="1">
    <location>
        <begin position="239"/>
        <end position="263"/>
    </location>
</feature>
<feature type="transmembrane region" description="Helical" evidence="1">
    <location>
        <begin position="208"/>
        <end position="227"/>
    </location>
</feature>
<keyword evidence="1" id="KW-0472">Membrane</keyword>
<organism evidence="3 4">
    <name type="scientific">Eubacterium ruminantium</name>
    <dbReference type="NCBI Taxonomy" id="42322"/>
    <lineage>
        <taxon>Bacteria</taxon>
        <taxon>Bacillati</taxon>
        <taxon>Bacillota</taxon>
        <taxon>Clostridia</taxon>
        <taxon>Eubacteriales</taxon>
        <taxon>Eubacteriaceae</taxon>
        <taxon>Eubacterium</taxon>
    </lineage>
</organism>
<reference evidence="3 4" key="1">
    <citation type="submission" date="2017-02" db="EMBL/GenBank/DDBJ databases">
        <authorList>
            <person name="Peterson S.W."/>
        </authorList>
    </citation>
    <scope>NUCLEOTIDE SEQUENCE [LARGE SCALE GENOMIC DNA]</scope>
    <source>
        <strain evidence="3 4">ATCC 17233</strain>
    </source>
</reference>
<dbReference type="InterPro" id="IPR032834">
    <property type="entry name" value="NatK-like_C"/>
</dbReference>
<dbReference type="PANTHER" id="PTHR40448:SF1">
    <property type="entry name" value="TWO-COMPONENT SENSOR HISTIDINE KINASE"/>
    <property type="match status" value="1"/>
</dbReference>
<feature type="transmembrane region" description="Helical" evidence="1">
    <location>
        <begin position="51"/>
        <end position="70"/>
    </location>
</feature>
<dbReference type="Pfam" id="PF14501">
    <property type="entry name" value="HATPase_c_5"/>
    <property type="match status" value="1"/>
</dbReference>
<name>A0A1T4PSH5_9FIRM</name>
<sequence length="491" mass="56716">MTCGEAIKRIASYDFLASVDYIEGIISVVCVIIIMEYLFGQEGKMTVKAILPIIVFVSVGIILRIVSYAIDYSVLSKRANEIYDESIYLISREEKVVSIGRIIYFIAIVMSGMRVFKKKKLINSISLLVFAIFFIEYVMVMSINVVAYWEEDPRIAYGDVKKMDLTSNNYLLEYALIMSVLAILIFILMTLYFGFVKKKRKMYVAWKYRIFFIIWEIFTLLIHWIPFNRELSVDEHYRYVGYELGIFIPFLGLVIPLFLVTLISRRYTMEKVKIQENYILAELDYLKQYKNDQNETRTFRHDIISNLATLSTMYSEEKYDEAGKYLSNLLGNIKAMSPKYITGDEMLDCIVGMKISKMEEVGIDFTLDGVLDGGLKMKPVDICTIFANAIDNAIEACERLPEESDRWIKLKIKRTDKFFSISLINSMVEDKKTGVINKIFYDGERFTTKKDKSLHGYGTKNMKAAISRYDGIERVSAEDGVFTLSIILPRA</sequence>
<proteinExistence type="predicted"/>
<dbReference type="SUPFAM" id="SSF55874">
    <property type="entry name" value="ATPase domain of HSP90 chaperone/DNA topoisomerase II/histidine kinase"/>
    <property type="match status" value="1"/>
</dbReference>
<dbReference type="Proteomes" id="UP000189857">
    <property type="component" value="Unassembled WGS sequence"/>
</dbReference>
<dbReference type="RefSeq" id="WP_078787913.1">
    <property type="nucleotide sequence ID" value="NZ_FMTO01000013.1"/>
</dbReference>
<feature type="transmembrane region" description="Helical" evidence="1">
    <location>
        <begin position="174"/>
        <end position="196"/>
    </location>
</feature>
<keyword evidence="1" id="KW-0812">Transmembrane</keyword>
<feature type="transmembrane region" description="Helical" evidence="1">
    <location>
        <begin position="21"/>
        <end position="39"/>
    </location>
</feature>
<feature type="transmembrane region" description="Helical" evidence="1">
    <location>
        <begin position="128"/>
        <end position="149"/>
    </location>
</feature>
<dbReference type="PANTHER" id="PTHR40448">
    <property type="entry name" value="TWO-COMPONENT SENSOR HISTIDINE KINASE"/>
    <property type="match status" value="1"/>
</dbReference>
<dbReference type="EMBL" id="FUXA01000014">
    <property type="protein sequence ID" value="SJZ94512.1"/>
    <property type="molecule type" value="Genomic_DNA"/>
</dbReference>
<evidence type="ECO:0000259" key="2">
    <source>
        <dbReference type="Pfam" id="PF14501"/>
    </source>
</evidence>
<evidence type="ECO:0000313" key="3">
    <source>
        <dbReference type="EMBL" id="SJZ94512.1"/>
    </source>
</evidence>
<evidence type="ECO:0000256" key="1">
    <source>
        <dbReference type="SAM" id="Phobius"/>
    </source>
</evidence>
<dbReference type="AlphaFoldDB" id="A0A1T4PSH5"/>